<keyword evidence="1" id="KW-0812">Transmembrane</keyword>
<sequence>MKNIKFLKICNDFGMNCLRNSPLINIHKWKIWNGLVQLAMLLSISAALNMVFFYCTKMFWELYAFTPMGQQFFGMYPAASFAISDFLDLDVMMFSMEIVVSTFVFCLFISILLKLCYVLRYFYLPRQLLGRLILFGVPLAAMLAGQIQEYYGLEYWNIAFAAALFPTLILFSGCFKFSHEQIPEIGNIIRDVLHIVIKIFDFFKDQSHGK</sequence>
<dbReference type="AlphaFoldDB" id="A0A1W2E885"/>
<gene>
    <name evidence="2" type="ORF">SAMN02746065_12536</name>
</gene>
<dbReference type="Proteomes" id="UP000192418">
    <property type="component" value="Unassembled WGS sequence"/>
</dbReference>
<evidence type="ECO:0000256" key="1">
    <source>
        <dbReference type="SAM" id="Phobius"/>
    </source>
</evidence>
<evidence type="ECO:0000313" key="2">
    <source>
        <dbReference type="EMBL" id="SMD05278.1"/>
    </source>
</evidence>
<evidence type="ECO:0000313" key="3">
    <source>
        <dbReference type="Proteomes" id="UP000192418"/>
    </source>
</evidence>
<accession>A0A1W2E885</accession>
<keyword evidence="1" id="KW-1133">Transmembrane helix</keyword>
<protein>
    <submittedName>
        <fullName evidence="2">Uncharacterized protein</fullName>
    </submittedName>
</protein>
<dbReference type="EMBL" id="FWXY01000025">
    <property type="protein sequence ID" value="SMD05278.1"/>
    <property type="molecule type" value="Genomic_DNA"/>
</dbReference>
<keyword evidence="3" id="KW-1185">Reference proteome</keyword>
<feature type="transmembrane region" description="Helical" evidence="1">
    <location>
        <begin position="153"/>
        <end position="175"/>
    </location>
</feature>
<name>A0A1W2E885_9BACT</name>
<keyword evidence="1" id="KW-0472">Membrane</keyword>
<feature type="transmembrane region" description="Helical" evidence="1">
    <location>
        <begin position="31"/>
        <end position="55"/>
    </location>
</feature>
<organism evidence="2 3">
    <name type="scientific">Desulfocicer vacuolatum DSM 3385</name>
    <dbReference type="NCBI Taxonomy" id="1121400"/>
    <lineage>
        <taxon>Bacteria</taxon>
        <taxon>Pseudomonadati</taxon>
        <taxon>Thermodesulfobacteriota</taxon>
        <taxon>Desulfobacteria</taxon>
        <taxon>Desulfobacterales</taxon>
        <taxon>Desulfobacteraceae</taxon>
        <taxon>Desulfocicer</taxon>
    </lineage>
</organism>
<reference evidence="2 3" key="1">
    <citation type="submission" date="2017-04" db="EMBL/GenBank/DDBJ databases">
        <authorList>
            <person name="Afonso C.L."/>
            <person name="Miller P.J."/>
            <person name="Scott M.A."/>
            <person name="Spackman E."/>
            <person name="Goraichik I."/>
            <person name="Dimitrov K.M."/>
            <person name="Suarez D.L."/>
            <person name="Swayne D.E."/>
        </authorList>
    </citation>
    <scope>NUCLEOTIDE SEQUENCE [LARGE SCALE GENOMIC DNA]</scope>
    <source>
        <strain evidence="2 3">DSM 3385</strain>
    </source>
</reference>
<proteinExistence type="predicted"/>
<feature type="transmembrane region" description="Helical" evidence="1">
    <location>
        <begin position="128"/>
        <end position="147"/>
    </location>
</feature>
<feature type="transmembrane region" description="Helical" evidence="1">
    <location>
        <begin position="91"/>
        <end position="116"/>
    </location>
</feature>